<evidence type="ECO:0000313" key="3">
    <source>
        <dbReference type="Proteomes" id="UP000785679"/>
    </source>
</evidence>
<dbReference type="Gene3D" id="1.25.40.20">
    <property type="entry name" value="Ankyrin repeat-containing domain"/>
    <property type="match status" value="1"/>
</dbReference>
<dbReference type="PANTHER" id="PTHR22677:SF4">
    <property type="entry name" value="USHER SYNDROME TYPE-1G PROTEIN-LIKE PROTEIN"/>
    <property type="match status" value="1"/>
</dbReference>
<dbReference type="Pfam" id="PF12796">
    <property type="entry name" value="Ank_2"/>
    <property type="match status" value="1"/>
</dbReference>
<dbReference type="Proteomes" id="UP000785679">
    <property type="component" value="Unassembled WGS sequence"/>
</dbReference>
<dbReference type="AlphaFoldDB" id="A0A8J8SYD4"/>
<dbReference type="InterPro" id="IPR039323">
    <property type="entry name" value="ANKRD_45/46/60"/>
</dbReference>
<reference evidence="2" key="1">
    <citation type="submission" date="2019-06" db="EMBL/GenBank/DDBJ databases">
        <authorList>
            <person name="Zheng W."/>
        </authorList>
    </citation>
    <scope>NUCLEOTIDE SEQUENCE</scope>
    <source>
        <strain evidence="2">QDHG01</strain>
    </source>
</reference>
<comment type="caution">
    <text evidence="2">The sequence shown here is derived from an EMBL/GenBank/DDBJ whole genome shotgun (WGS) entry which is preliminary data.</text>
</comment>
<dbReference type="OrthoDB" id="10266001at2759"/>
<protein>
    <submittedName>
        <fullName evidence="2">Uncharacterized protein</fullName>
    </submittedName>
</protein>
<dbReference type="InterPro" id="IPR036770">
    <property type="entry name" value="Ankyrin_rpt-contain_sf"/>
</dbReference>
<sequence length="163" mass="18190">MDNLRLLGWNVNGQDYDGRTALGVAASQGQLEAVKYLISKGADLTIRDGRGNDPLDDARREGRTSVIDYLINEALIWVTSGALGTGMSQHLRRRQIRSPTAPLFCHRQSVSLKSFSPSKSSTYTKWWISSLQLYRQLIRNITMATTSSPRQCSTRSLPSSSQR</sequence>
<keyword evidence="1" id="KW-0040">ANK repeat</keyword>
<name>A0A8J8SYD4_HALGN</name>
<accession>A0A8J8SYD4</accession>
<organism evidence="2 3">
    <name type="scientific">Halteria grandinella</name>
    <dbReference type="NCBI Taxonomy" id="5974"/>
    <lineage>
        <taxon>Eukaryota</taxon>
        <taxon>Sar</taxon>
        <taxon>Alveolata</taxon>
        <taxon>Ciliophora</taxon>
        <taxon>Intramacronucleata</taxon>
        <taxon>Spirotrichea</taxon>
        <taxon>Stichotrichia</taxon>
        <taxon>Sporadotrichida</taxon>
        <taxon>Halteriidae</taxon>
        <taxon>Halteria</taxon>
    </lineage>
</organism>
<keyword evidence="3" id="KW-1185">Reference proteome</keyword>
<gene>
    <name evidence="2" type="ORF">FGO68_gene8723</name>
</gene>
<dbReference type="EMBL" id="RRYP01016591">
    <property type="protein sequence ID" value="TNV74856.1"/>
    <property type="molecule type" value="Genomic_DNA"/>
</dbReference>
<dbReference type="SUPFAM" id="SSF48403">
    <property type="entry name" value="Ankyrin repeat"/>
    <property type="match status" value="1"/>
</dbReference>
<dbReference type="InterPro" id="IPR002110">
    <property type="entry name" value="Ankyrin_rpt"/>
</dbReference>
<evidence type="ECO:0000256" key="1">
    <source>
        <dbReference type="PROSITE-ProRule" id="PRU00023"/>
    </source>
</evidence>
<proteinExistence type="predicted"/>
<dbReference type="PROSITE" id="PS50297">
    <property type="entry name" value="ANK_REP_REGION"/>
    <property type="match status" value="1"/>
</dbReference>
<dbReference type="PANTHER" id="PTHR22677">
    <property type="entry name" value="ANKYRIN REPEAT DOMAIN-CONTAINING PROTEIN 60"/>
    <property type="match status" value="1"/>
</dbReference>
<feature type="repeat" description="ANK" evidence="1">
    <location>
        <begin position="17"/>
        <end position="49"/>
    </location>
</feature>
<evidence type="ECO:0000313" key="2">
    <source>
        <dbReference type="EMBL" id="TNV74856.1"/>
    </source>
</evidence>
<dbReference type="PROSITE" id="PS50088">
    <property type="entry name" value="ANK_REPEAT"/>
    <property type="match status" value="1"/>
</dbReference>
<dbReference type="SMART" id="SM00248">
    <property type="entry name" value="ANK"/>
    <property type="match status" value="2"/>
</dbReference>